<gene>
    <name evidence="2" type="ORF">Pmar_PMAR010630</name>
</gene>
<dbReference type="AlphaFoldDB" id="C5LDJ5"/>
<name>C5LDJ5_PERM5</name>
<sequence>MLIQKRAANKVTYPSMWANACCSHPEYNDDENTEPPSQGVVAAAYRRLEQELGIKKDELIQELHPLTRIKYSARCSGDGSDFGEAEIDYILIGFCKDQIPVVHNPEEIFESFDDCLVRITMFSRRGLSSWQR</sequence>
<protein>
    <submittedName>
        <fullName evidence="2">Isopentenyl-diphosphate delta-isomerase, putative</fullName>
    </submittedName>
</protein>
<accession>C5LDJ5</accession>
<dbReference type="EMBL" id="GG680981">
    <property type="protein sequence ID" value="EER05198.1"/>
    <property type="molecule type" value="Genomic_DNA"/>
</dbReference>
<dbReference type="Proteomes" id="UP000007800">
    <property type="component" value="Unassembled WGS sequence"/>
</dbReference>
<proteinExistence type="predicted"/>
<dbReference type="PROSITE" id="PS51462">
    <property type="entry name" value="NUDIX"/>
    <property type="match status" value="1"/>
</dbReference>
<dbReference type="GO" id="GO:0009240">
    <property type="term" value="P:isopentenyl diphosphate biosynthetic process"/>
    <property type="evidence" value="ECO:0007669"/>
    <property type="project" value="TreeGrafter"/>
</dbReference>
<evidence type="ECO:0000313" key="3">
    <source>
        <dbReference type="Proteomes" id="UP000007800"/>
    </source>
</evidence>
<dbReference type="InterPro" id="IPR015797">
    <property type="entry name" value="NUDIX_hydrolase-like_dom_sf"/>
</dbReference>
<dbReference type="PANTHER" id="PTHR10885">
    <property type="entry name" value="ISOPENTENYL-DIPHOSPHATE DELTA-ISOMERASE"/>
    <property type="match status" value="1"/>
</dbReference>
<evidence type="ECO:0000259" key="1">
    <source>
        <dbReference type="PROSITE" id="PS51462"/>
    </source>
</evidence>
<dbReference type="RefSeq" id="XP_002773382.1">
    <property type="nucleotide sequence ID" value="XM_002773336.1"/>
</dbReference>
<keyword evidence="3" id="KW-1185">Reference proteome</keyword>
<evidence type="ECO:0000313" key="2">
    <source>
        <dbReference type="EMBL" id="EER05198.1"/>
    </source>
</evidence>
<dbReference type="SUPFAM" id="SSF55811">
    <property type="entry name" value="Nudix"/>
    <property type="match status" value="1"/>
</dbReference>
<organism evidence="3">
    <name type="scientific">Perkinsus marinus (strain ATCC 50983 / TXsc)</name>
    <dbReference type="NCBI Taxonomy" id="423536"/>
    <lineage>
        <taxon>Eukaryota</taxon>
        <taxon>Sar</taxon>
        <taxon>Alveolata</taxon>
        <taxon>Perkinsozoa</taxon>
        <taxon>Perkinsea</taxon>
        <taxon>Perkinsida</taxon>
        <taxon>Perkinsidae</taxon>
        <taxon>Perkinsus</taxon>
    </lineage>
</organism>
<feature type="domain" description="Nudix hydrolase" evidence="1">
    <location>
        <begin position="1"/>
        <end position="132"/>
    </location>
</feature>
<dbReference type="OrthoDB" id="510307at2759"/>
<dbReference type="InParanoid" id="C5LDJ5"/>
<dbReference type="PANTHER" id="PTHR10885:SF0">
    <property type="entry name" value="ISOPENTENYL-DIPHOSPHATE DELTA-ISOMERASE"/>
    <property type="match status" value="1"/>
</dbReference>
<dbReference type="GO" id="GO:0005737">
    <property type="term" value="C:cytoplasm"/>
    <property type="evidence" value="ECO:0007669"/>
    <property type="project" value="TreeGrafter"/>
</dbReference>
<dbReference type="InterPro" id="IPR000086">
    <property type="entry name" value="NUDIX_hydrolase_dom"/>
</dbReference>
<reference evidence="2 3" key="1">
    <citation type="submission" date="2008-07" db="EMBL/GenBank/DDBJ databases">
        <authorList>
            <person name="El-Sayed N."/>
            <person name="Caler E."/>
            <person name="Inman J."/>
            <person name="Amedeo P."/>
            <person name="Hass B."/>
            <person name="Wortman J."/>
        </authorList>
    </citation>
    <scope>NUCLEOTIDE SEQUENCE [LARGE SCALE GENOMIC DNA]</scope>
    <source>
        <strain evidence="3">ATCC 50983 / TXsc</strain>
    </source>
</reference>
<dbReference type="Gene3D" id="3.90.79.10">
    <property type="entry name" value="Nucleoside Triphosphate Pyrophosphohydrolase"/>
    <property type="match status" value="1"/>
</dbReference>
<dbReference type="GeneID" id="9050762"/>
<keyword evidence="2" id="KW-0413">Isomerase</keyword>
<dbReference type="GO" id="GO:0004452">
    <property type="term" value="F:isopentenyl-diphosphate delta-isomerase activity"/>
    <property type="evidence" value="ECO:0007669"/>
    <property type="project" value="TreeGrafter"/>
</dbReference>